<dbReference type="Proteomes" id="UP000762676">
    <property type="component" value="Unassembled WGS sequence"/>
</dbReference>
<gene>
    <name evidence="2" type="ORF">ElyMa_006523800</name>
</gene>
<comment type="caution">
    <text evidence="2">The sequence shown here is derived from an EMBL/GenBank/DDBJ whole genome shotgun (WGS) entry which is preliminary data.</text>
</comment>
<dbReference type="InterPro" id="IPR018289">
    <property type="entry name" value="MULE_transposase_dom"/>
</dbReference>
<name>A0AAV4I908_9GAST</name>
<keyword evidence="3" id="KW-1185">Reference proteome</keyword>
<dbReference type="Pfam" id="PF10551">
    <property type="entry name" value="MULE"/>
    <property type="match status" value="1"/>
</dbReference>
<evidence type="ECO:0000313" key="3">
    <source>
        <dbReference type="Proteomes" id="UP000762676"/>
    </source>
</evidence>
<dbReference type="AlphaFoldDB" id="A0AAV4I908"/>
<accession>A0AAV4I908</accession>
<reference evidence="2 3" key="1">
    <citation type="journal article" date="2021" name="Elife">
        <title>Chloroplast acquisition without the gene transfer in kleptoplastic sea slugs, Plakobranchus ocellatus.</title>
        <authorList>
            <person name="Maeda T."/>
            <person name="Takahashi S."/>
            <person name="Yoshida T."/>
            <person name="Shimamura S."/>
            <person name="Takaki Y."/>
            <person name="Nagai Y."/>
            <person name="Toyoda A."/>
            <person name="Suzuki Y."/>
            <person name="Arimoto A."/>
            <person name="Ishii H."/>
            <person name="Satoh N."/>
            <person name="Nishiyama T."/>
            <person name="Hasebe M."/>
            <person name="Maruyama T."/>
            <person name="Minagawa J."/>
            <person name="Obokata J."/>
            <person name="Shigenobu S."/>
        </authorList>
    </citation>
    <scope>NUCLEOTIDE SEQUENCE [LARGE SCALE GENOMIC DNA]</scope>
</reference>
<dbReference type="EMBL" id="BMAT01013091">
    <property type="protein sequence ID" value="GFS05574.1"/>
    <property type="molecule type" value="Genomic_DNA"/>
</dbReference>
<protein>
    <recommendedName>
        <fullName evidence="1">MULE transposase domain-containing protein</fullName>
    </recommendedName>
</protein>
<sequence>MTFYSESGMETCEEDLLRLELKMKSRKRALVENEPPSKVIIKEVTEMASENQDFISAADTKAIRQAVYRERRKIYSALPKSLMEVQESIEKVGFLSSAGENMVCLNDKVSGIVLFGCKSGLKCLCDGTELFGDGTFKYAAAFFTQMYTLHACIKGVYVSCVYILLPSKEKKIYLQMFKSIVDACKEEGFTLQPTSLNLDFESAVHDAAREVWPTINIKGCLLTGGDKFPNWV</sequence>
<feature type="domain" description="MULE transposase" evidence="1">
    <location>
        <begin position="133"/>
        <end position="221"/>
    </location>
</feature>
<proteinExistence type="predicted"/>
<evidence type="ECO:0000259" key="1">
    <source>
        <dbReference type="Pfam" id="PF10551"/>
    </source>
</evidence>
<evidence type="ECO:0000313" key="2">
    <source>
        <dbReference type="EMBL" id="GFS05574.1"/>
    </source>
</evidence>
<organism evidence="2 3">
    <name type="scientific">Elysia marginata</name>
    <dbReference type="NCBI Taxonomy" id="1093978"/>
    <lineage>
        <taxon>Eukaryota</taxon>
        <taxon>Metazoa</taxon>
        <taxon>Spiralia</taxon>
        <taxon>Lophotrochozoa</taxon>
        <taxon>Mollusca</taxon>
        <taxon>Gastropoda</taxon>
        <taxon>Heterobranchia</taxon>
        <taxon>Euthyneura</taxon>
        <taxon>Panpulmonata</taxon>
        <taxon>Sacoglossa</taxon>
        <taxon>Placobranchoidea</taxon>
        <taxon>Plakobranchidae</taxon>
        <taxon>Elysia</taxon>
    </lineage>
</organism>